<dbReference type="CDD" id="cd00060">
    <property type="entry name" value="FHA"/>
    <property type="match status" value="1"/>
</dbReference>
<name>A0ABT5UGG6_9GAMM</name>
<dbReference type="Gene3D" id="2.60.200.20">
    <property type="match status" value="1"/>
</dbReference>
<accession>A0ABT5UGG6</accession>
<dbReference type="EMBL" id="JAPMOU010000065">
    <property type="protein sequence ID" value="MDE1465471.1"/>
    <property type="molecule type" value="Genomic_DNA"/>
</dbReference>
<dbReference type="SMART" id="SM00240">
    <property type="entry name" value="FHA"/>
    <property type="match status" value="1"/>
</dbReference>
<feature type="compositionally biased region" description="Polar residues" evidence="1">
    <location>
        <begin position="386"/>
        <end position="404"/>
    </location>
</feature>
<sequence length="697" mass="76963">MELLLLVVSAQKHEMGSEASRLFHTSGGTVGRSASCDWVLPDKLRHLSGKHLSINFHDGAFYLTDTSTNGVFINGSTEPLGRGNQYQLRHGDRIQLSDYEMVVEVRDDPHRIPSSFDRTEFSGAGFDNDNLIDSAVDQDRFDPVSAFGDDKPAESSSFGGFGGDDLLNGFGTGGSHDPYKGFLGDGDLQKDHDSVMDSYFEPPKPFESQWDNFNASLDNPPPEQAGEEKLESFSALDPDPFDKPQSADQNHQDILADFGGATEQSQTEPPADYFAGLQQDQKEKSTDNLPADRTDSQKDSFPDFSELQPTLSEPLQQAAEPKPEPADQGFSFDPEPDQREDAAPNNENTGPWGQPPAQGTIGQLESADQPAEGGGFGLDMFGFSSEPAQPESSTQAESFSSNEPVNPFESFEAPPTPTEKALPDQPKPSFQPEAELFDVEPPVSHPAETPAAVQQPSSQPADPQPRHQEPVVRQYHSHNQPPTQPEPPPQAAVPEAPVKMDKAFLMLLDELGIDPNTVPAQQLQVLPRIIGQITRKTIGGLIQLLMSRANLKNEFRMSVTMIQTQENNPLKFCVNEEQAIKQMLVNPMMGYLGPVEAVEEALNDFQVHQLAVMSATRSALNYMLKRLDPERLEQKFEDSRSKGVVLGNKRARYWEAYKEFYQDILEEENVFQSLFGNEFANAYEKQVQAYLNGKKGG</sequence>
<dbReference type="InterPro" id="IPR008984">
    <property type="entry name" value="SMAD_FHA_dom_sf"/>
</dbReference>
<reference evidence="3 4" key="1">
    <citation type="submission" date="2022-11" db="EMBL/GenBank/DDBJ databases">
        <title>Spartinivicinus poritis sp. nov., isolated from scleractinian coral Porites lutea.</title>
        <authorList>
            <person name="Zhang G."/>
            <person name="Cai L."/>
            <person name="Wei Q."/>
        </authorList>
    </citation>
    <scope>NUCLEOTIDE SEQUENCE [LARGE SCALE GENOMIC DNA]</scope>
    <source>
        <strain evidence="3 4">A2-2</strain>
    </source>
</reference>
<proteinExistence type="predicted"/>
<dbReference type="Pfam" id="PF00498">
    <property type="entry name" value="FHA"/>
    <property type="match status" value="1"/>
</dbReference>
<dbReference type="PROSITE" id="PS50006">
    <property type="entry name" value="FHA_DOMAIN"/>
    <property type="match status" value="1"/>
</dbReference>
<keyword evidence="4" id="KW-1185">Reference proteome</keyword>
<feature type="compositionally biased region" description="Low complexity" evidence="1">
    <location>
        <begin position="450"/>
        <end position="461"/>
    </location>
</feature>
<dbReference type="InterPro" id="IPR046883">
    <property type="entry name" value="T6SS_FHA_C"/>
</dbReference>
<feature type="region of interest" description="Disordered" evidence="1">
    <location>
        <begin position="193"/>
        <end position="494"/>
    </location>
</feature>
<feature type="domain" description="FHA" evidence="2">
    <location>
        <begin position="28"/>
        <end position="78"/>
    </location>
</feature>
<dbReference type="SUPFAM" id="SSF49879">
    <property type="entry name" value="SMAD/FHA domain"/>
    <property type="match status" value="1"/>
</dbReference>
<dbReference type="NCBIfam" id="TIGR03354">
    <property type="entry name" value="VI_FHA"/>
    <property type="match status" value="2"/>
</dbReference>
<protein>
    <submittedName>
        <fullName evidence="3">Type VI secretion system-associated FHA domain protein TagH</fullName>
    </submittedName>
</protein>
<dbReference type="InterPro" id="IPR017735">
    <property type="entry name" value="T6SS_FHA"/>
</dbReference>
<dbReference type="RefSeq" id="WP_274691778.1">
    <property type="nucleotide sequence ID" value="NZ_JAPMOU010000065.1"/>
</dbReference>
<evidence type="ECO:0000256" key="1">
    <source>
        <dbReference type="SAM" id="MobiDB-lite"/>
    </source>
</evidence>
<evidence type="ECO:0000313" key="4">
    <source>
        <dbReference type="Proteomes" id="UP001528823"/>
    </source>
</evidence>
<dbReference type="Proteomes" id="UP001528823">
    <property type="component" value="Unassembled WGS sequence"/>
</dbReference>
<feature type="compositionally biased region" description="Pro residues" evidence="1">
    <location>
        <begin position="482"/>
        <end position="491"/>
    </location>
</feature>
<gene>
    <name evidence="3" type="primary">tagH</name>
    <name evidence="3" type="ORF">ORQ98_26270</name>
</gene>
<dbReference type="Pfam" id="PF20232">
    <property type="entry name" value="T6SS_FHA_C"/>
    <property type="match status" value="1"/>
</dbReference>
<evidence type="ECO:0000259" key="2">
    <source>
        <dbReference type="PROSITE" id="PS50006"/>
    </source>
</evidence>
<evidence type="ECO:0000313" key="3">
    <source>
        <dbReference type="EMBL" id="MDE1465471.1"/>
    </source>
</evidence>
<feature type="compositionally biased region" description="Basic and acidic residues" evidence="1">
    <location>
        <begin position="280"/>
        <end position="301"/>
    </location>
</feature>
<organism evidence="3 4">
    <name type="scientific">Spartinivicinus poritis</name>
    <dbReference type="NCBI Taxonomy" id="2994640"/>
    <lineage>
        <taxon>Bacteria</taxon>
        <taxon>Pseudomonadati</taxon>
        <taxon>Pseudomonadota</taxon>
        <taxon>Gammaproteobacteria</taxon>
        <taxon>Oceanospirillales</taxon>
        <taxon>Zooshikellaceae</taxon>
        <taxon>Spartinivicinus</taxon>
    </lineage>
</organism>
<comment type="caution">
    <text evidence="3">The sequence shown here is derived from an EMBL/GenBank/DDBJ whole genome shotgun (WGS) entry which is preliminary data.</text>
</comment>
<dbReference type="InterPro" id="IPR000253">
    <property type="entry name" value="FHA_dom"/>
</dbReference>